<organism evidence="3">
    <name type="scientific">Nocardia farcinica</name>
    <dbReference type="NCBI Taxonomy" id="37329"/>
    <lineage>
        <taxon>Bacteria</taxon>
        <taxon>Bacillati</taxon>
        <taxon>Actinomycetota</taxon>
        <taxon>Actinomycetes</taxon>
        <taxon>Mycobacteriales</taxon>
        <taxon>Nocardiaceae</taxon>
        <taxon>Nocardia</taxon>
    </lineage>
</organism>
<dbReference type="Gene3D" id="2.10.300.10">
    <property type="entry name" value="Porin MspA ribbon domain"/>
    <property type="match status" value="1"/>
</dbReference>
<reference evidence="3" key="1">
    <citation type="submission" date="2019-02" db="EMBL/GenBank/DDBJ databases">
        <authorList>
            <consortium name="Pathogen Informatics"/>
        </authorList>
    </citation>
    <scope>NUCLEOTIDE SEQUENCE</scope>
    <source>
        <strain evidence="3">3012STDY6733949</strain>
    </source>
</reference>
<proteinExistence type="predicted"/>
<dbReference type="AlphaFoldDB" id="A0A449GF65"/>
<name>A0A449GF65_NOCFR</name>
<protein>
    <submittedName>
        <fullName evidence="3">MspA</fullName>
    </submittedName>
</protein>
<evidence type="ECO:0000256" key="1">
    <source>
        <dbReference type="ARBA" id="ARBA00022729"/>
    </source>
</evidence>
<dbReference type="RefSeq" id="WP_137353089.1">
    <property type="nucleotide sequence ID" value="NZ_JARWRL010000250.1"/>
</dbReference>
<dbReference type="InterPro" id="IPR036435">
    <property type="entry name" value="Leukocidin/porin_MspA_sf"/>
</dbReference>
<dbReference type="EMBL" id="CAACYE010000004">
    <property type="protein sequence ID" value="VFA81151.1"/>
    <property type="molecule type" value="Genomic_DNA"/>
</dbReference>
<accession>A0A449GF65</accession>
<dbReference type="Gene3D" id="2.60.40.1650">
    <property type="entry name" value="Porin MspA (Ig-like beta-sandwich domain)"/>
    <property type="match status" value="1"/>
</dbReference>
<keyword evidence="1" id="KW-0732">Signal</keyword>
<gene>
    <name evidence="2" type="ORF">NCTC1935_00109</name>
    <name evidence="3" type="ORF">NCTC1935_02193</name>
</gene>
<dbReference type="InterPro" id="IPR015286">
    <property type="entry name" value="Porin_fam_mycobact-type"/>
</dbReference>
<evidence type="ECO:0000313" key="3">
    <source>
        <dbReference type="EMBL" id="VFA84364.1"/>
    </source>
</evidence>
<sequence length="181" mass="18198">MDASRETITADGWTLSVSKTGESVERRPGLSQSPVSRAGVVTFKAAAVISGAGSRPVGSGSIRVGYQVGCAIDVFSGITLGLTTSGPTVGLTVAPVPGVTLGGQATVTPSISTTLVPGTVSTVMFGNKPLIGQDGSISFDQSEVNVDACVGPVTIRSFATATLSTRTADHSVIVYGDPVQL</sequence>
<dbReference type="Pfam" id="PF09203">
    <property type="entry name" value="MspA"/>
    <property type="match status" value="1"/>
</dbReference>
<dbReference type="EMBL" id="CAACYE010000005">
    <property type="protein sequence ID" value="VFA84364.1"/>
    <property type="molecule type" value="Genomic_DNA"/>
</dbReference>
<dbReference type="SUPFAM" id="SSF56959">
    <property type="entry name" value="Leukocidin-like"/>
    <property type="match status" value="1"/>
</dbReference>
<evidence type="ECO:0000313" key="2">
    <source>
        <dbReference type="EMBL" id="VFA81151.1"/>
    </source>
</evidence>